<sequence length="77" mass="8220">MDGGDLSLGMRVETGGYSEYSSTTVFDGSKESPTQGDRTISVVTQPPCLGLSIEPINPVVLDNAVKSPQTVWKCCRI</sequence>
<organism evidence="2 3">
    <name type="scientific">Tanacetum coccineum</name>
    <dbReference type="NCBI Taxonomy" id="301880"/>
    <lineage>
        <taxon>Eukaryota</taxon>
        <taxon>Viridiplantae</taxon>
        <taxon>Streptophyta</taxon>
        <taxon>Embryophyta</taxon>
        <taxon>Tracheophyta</taxon>
        <taxon>Spermatophyta</taxon>
        <taxon>Magnoliopsida</taxon>
        <taxon>eudicotyledons</taxon>
        <taxon>Gunneridae</taxon>
        <taxon>Pentapetalae</taxon>
        <taxon>asterids</taxon>
        <taxon>campanulids</taxon>
        <taxon>Asterales</taxon>
        <taxon>Asteraceae</taxon>
        <taxon>Asteroideae</taxon>
        <taxon>Anthemideae</taxon>
        <taxon>Anthemidinae</taxon>
        <taxon>Tanacetum</taxon>
    </lineage>
</organism>
<dbReference type="EMBL" id="BQNB010010376">
    <property type="protein sequence ID" value="GJS76441.1"/>
    <property type="molecule type" value="Genomic_DNA"/>
</dbReference>
<reference evidence="2" key="1">
    <citation type="journal article" date="2022" name="Int. J. Mol. Sci.">
        <title>Draft Genome of Tanacetum Coccineum: Genomic Comparison of Closely Related Tanacetum-Family Plants.</title>
        <authorList>
            <person name="Yamashiro T."/>
            <person name="Shiraishi A."/>
            <person name="Nakayama K."/>
            <person name="Satake H."/>
        </authorList>
    </citation>
    <scope>NUCLEOTIDE SEQUENCE</scope>
</reference>
<dbReference type="Proteomes" id="UP001151760">
    <property type="component" value="Unassembled WGS sequence"/>
</dbReference>
<name>A0ABQ4YHJ0_9ASTR</name>
<gene>
    <name evidence="2" type="ORF">Tco_0726322</name>
</gene>
<reference evidence="2" key="2">
    <citation type="submission" date="2022-01" db="EMBL/GenBank/DDBJ databases">
        <authorList>
            <person name="Yamashiro T."/>
            <person name="Shiraishi A."/>
            <person name="Satake H."/>
            <person name="Nakayama K."/>
        </authorList>
    </citation>
    <scope>NUCLEOTIDE SEQUENCE</scope>
</reference>
<evidence type="ECO:0000256" key="1">
    <source>
        <dbReference type="SAM" id="MobiDB-lite"/>
    </source>
</evidence>
<proteinExistence type="predicted"/>
<accession>A0ABQ4YHJ0</accession>
<comment type="caution">
    <text evidence="2">The sequence shown here is derived from an EMBL/GenBank/DDBJ whole genome shotgun (WGS) entry which is preliminary data.</text>
</comment>
<evidence type="ECO:0000313" key="3">
    <source>
        <dbReference type="Proteomes" id="UP001151760"/>
    </source>
</evidence>
<protein>
    <submittedName>
        <fullName evidence="2">Uncharacterized protein</fullName>
    </submittedName>
</protein>
<keyword evidence="3" id="KW-1185">Reference proteome</keyword>
<feature type="region of interest" description="Disordered" evidence="1">
    <location>
        <begin position="21"/>
        <end position="40"/>
    </location>
</feature>
<evidence type="ECO:0000313" key="2">
    <source>
        <dbReference type="EMBL" id="GJS76441.1"/>
    </source>
</evidence>